<evidence type="ECO:0000256" key="2">
    <source>
        <dbReference type="SAM" id="MobiDB-lite"/>
    </source>
</evidence>
<accession>A0A1W2TEK5</accession>
<protein>
    <recommendedName>
        <fullName evidence="1">Vacuolar ATPase assembly protein VMA22</fullName>
    </recommendedName>
</protein>
<dbReference type="OMA" id="GQDCYDE"/>
<reference evidence="3" key="1">
    <citation type="submission" date="2016-03" db="EMBL/GenBank/DDBJ databases">
        <title>Draft genome sequence of Rosellinia necatrix.</title>
        <authorList>
            <person name="Kanematsu S."/>
        </authorList>
    </citation>
    <scope>NUCLEOTIDE SEQUENCE [LARGE SCALE GENOMIC DNA]</scope>
    <source>
        <strain evidence="3">W97</strain>
    </source>
</reference>
<organism evidence="3">
    <name type="scientific">Rosellinia necatrix</name>
    <name type="common">White root-rot fungus</name>
    <dbReference type="NCBI Taxonomy" id="77044"/>
    <lineage>
        <taxon>Eukaryota</taxon>
        <taxon>Fungi</taxon>
        <taxon>Dikarya</taxon>
        <taxon>Ascomycota</taxon>
        <taxon>Pezizomycotina</taxon>
        <taxon>Sordariomycetes</taxon>
        <taxon>Xylariomycetidae</taxon>
        <taxon>Xylariales</taxon>
        <taxon>Xylariaceae</taxon>
        <taxon>Rosellinia</taxon>
    </lineage>
</organism>
<dbReference type="GO" id="GO:0070072">
    <property type="term" value="P:vacuolar proton-transporting V-type ATPase complex assembly"/>
    <property type="evidence" value="ECO:0007669"/>
    <property type="project" value="InterPro"/>
</dbReference>
<proteinExistence type="predicted"/>
<dbReference type="OrthoDB" id="408631at2759"/>
<sequence length="283" mass="30204">MDQDHIDGLLEHYLHLLHEYTSLRGELATLQTGVYQNIARANFAAERGLRFGRDHYDERMQASRRLAISRKGQDPGQGEGSEGSEGSEGRDRGGSGPAIPSGIVLSFAVIDPASAGISASAAEDSEGDAQVSDPHLPLPEPGAEAGPVEQSAVESTDARAHSASTPPLLTKIDAQPEEDAAAPTGQTRRNPPPPAAASQRSNDPLRWFGLLTPASLRQAQTQSIRVVEHVIPRLASVDAEMAEVEIEVRRTRKRRAKAEAAASRLSQQAGREQDAVTSGDLYA</sequence>
<dbReference type="GO" id="GO:0051082">
    <property type="term" value="F:unfolded protein binding"/>
    <property type="evidence" value="ECO:0007669"/>
    <property type="project" value="TreeGrafter"/>
</dbReference>
<dbReference type="GO" id="GO:1990871">
    <property type="term" value="C:Vma12-Vma22 assembly complex"/>
    <property type="evidence" value="ECO:0007669"/>
    <property type="project" value="TreeGrafter"/>
</dbReference>
<dbReference type="PANTHER" id="PTHR31996">
    <property type="entry name" value="COILED-COIL DOMAIN-CONTAINING PROTEIN 115"/>
    <property type="match status" value="1"/>
</dbReference>
<name>A0A1W2TEK5_ROSNE</name>
<evidence type="ECO:0000313" key="3">
    <source>
        <dbReference type="EMBL" id="GAP86458.2"/>
    </source>
</evidence>
<dbReference type="AlphaFoldDB" id="A0A1W2TEK5"/>
<evidence type="ECO:0000256" key="1">
    <source>
        <dbReference type="ARBA" id="ARBA00093634"/>
    </source>
</evidence>
<feature type="region of interest" description="Disordered" evidence="2">
    <location>
        <begin position="253"/>
        <end position="283"/>
    </location>
</feature>
<dbReference type="STRING" id="77044.A0A1W2TEK5"/>
<dbReference type="Proteomes" id="UP000054516">
    <property type="component" value="Unassembled WGS sequence"/>
</dbReference>
<feature type="region of interest" description="Disordered" evidence="2">
    <location>
        <begin position="118"/>
        <end position="203"/>
    </location>
</feature>
<evidence type="ECO:0000313" key="4">
    <source>
        <dbReference type="Proteomes" id="UP000054516"/>
    </source>
</evidence>
<keyword evidence="4" id="KW-1185">Reference proteome</keyword>
<gene>
    <name evidence="3" type="ORF">SAMD00023353_1901250</name>
</gene>
<dbReference type="EMBL" id="DF977464">
    <property type="protein sequence ID" value="GAP86458.2"/>
    <property type="molecule type" value="Genomic_DNA"/>
</dbReference>
<dbReference type="PANTHER" id="PTHR31996:SF2">
    <property type="entry name" value="COILED-COIL DOMAIN-CONTAINING PROTEIN 115"/>
    <property type="match status" value="1"/>
</dbReference>
<dbReference type="InterPro" id="IPR040357">
    <property type="entry name" value="Vma22/CCDC115"/>
</dbReference>
<dbReference type="Pfam" id="PF21730">
    <property type="entry name" value="Vma22_CCDC115"/>
    <property type="match status" value="2"/>
</dbReference>
<feature type="region of interest" description="Disordered" evidence="2">
    <location>
        <begin position="66"/>
        <end position="98"/>
    </location>
</feature>